<accession>A0A1V0UUR9</accession>
<dbReference type="GeneID" id="64217413"/>
<proteinExistence type="predicted"/>
<gene>
    <name evidence="1" type="ORF">B7C51_14610</name>
</gene>
<dbReference type="RefSeq" id="WP_024095325.1">
    <property type="nucleotide sequence ID" value="NZ_CP019794.1"/>
</dbReference>
<name>A0A1V0UUR9_9BACL</name>
<evidence type="ECO:0000313" key="2">
    <source>
        <dbReference type="Proteomes" id="UP000192727"/>
    </source>
</evidence>
<sequence>MIWIIILYTILAVSFLLSLITKSKQVKILQENIYSIITRNPNEIQHLKLDSMSEIEQIKKIRELYGVDIKTAHKIVNNIPK</sequence>
<organism evidence="1 2">
    <name type="scientific">Paenibacillus larvae subsp. pulvifaciens</name>
    <dbReference type="NCBI Taxonomy" id="1477"/>
    <lineage>
        <taxon>Bacteria</taxon>
        <taxon>Bacillati</taxon>
        <taxon>Bacillota</taxon>
        <taxon>Bacilli</taxon>
        <taxon>Bacillales</taxon>
        <taxon>Paenibacillaceae</taxon>
        <taxon>Paenibacillus</taxon>
    </lineage>
</organism>
<reference evidence="1 2" key="1">
    <citation type="submission" date="2017-03" db="EMBL/GenBank/DDBJ databases">
        <title>Paenibacillus larvae genome sequencing.</title>
        <authorList>
            <person name="Dingman D.W."/>
        </authorList>
    </citation>
    <scope>NUCLEOTIDE SEQUENCE [LARGE SCALE GENOMIC DNA]</scope>
    <source>
        <strain evidence="1 2">SAG 10367</strain>
    </source>
</reference>
<protein>
    <submittedName>
        <fullName evidence="1">Uncharacterized protein</fullName>
    </submittedName>
</protein>
<dbReference type="EMBL" id="CP020557">
    <property type="protein sequence ID" value="ARF68762.1"/>
    <property type="molecule type" value="Genomic_DNA"/>
</dbReference>
<dbReference type="Proteomes" id="UP000192727">
    <property type="component" value="Chromosome"/>
</dbReference>
<evidence type="ECO:0000313" key="1">
    <source>
        <dbReference type="EMBL" id="ARF68762.1"/>
    </source>
</evidence>
<dbReference type="AlphaFoldDB" id="A0A1V0UUR9"/>